<evidence type="ECO:0000256" key="9">
    <source>
        <dbReference type="SAM" id="SignalP"/>
    </source>
</evidence>
<evidence type="ECO:0000256" key="6">
    <source>
        <dbReference type="ARBA" id="ARBA00030642"/>
    </source>
</evidence>
<feature type="signal peptide" evidence="9">
    <location>
        <begin position="1"/>
        <end position="23"/>
    </location>
</feature>
<dbReference type="PANTHER" id="PTHR47245:SF2">
    <property type="entry name" value="PEPTIDYL-PROLYL CIS-TRANS ISOMERASE HP_0175-RELATED"/>
    <property type="match status" value="1"/>
</dbReference>
<dbReference type="AlphaFoldDB" id="A0A369TR79"/>
<reference evidence="11 12" key="1">
    <citation type="submission" date="2018-07" db="EMBL/GenBank/DDBJ databases">
        <title>Thalassococcus profundi sp. nov., a marine bacterium isolated from deep seawater of Okinawa Trough.</title>
        <authorList>
            <person name="Yu M."/>
        </authorList>
    </citation>
    <scope>NUCLEOTIDE SEQUENCE [LARGE SCALE GENOMIC DNA]</scope>
    <source>
        <strain evidence="11 12">WRAS1</strain>
    </source>
</reference>
<dbReference type="InterPro" id="IPR000297">
    <property type="entry name" value="PPIase_PpiC"/>
</dbReference>
<keyword evidence="5 8" id="KW-0697">Rotamase</keyword>
<feature type="chain" id="PRO_5016744811" description="Parvulin-like PPIase" evidence="9">
    <location>
        <begin position="24"/>
        <end position="284"/>
    </location>
</feature>
<dbReference type="SUPFAM" id="SSF54534">
    <property type="entry name" value="FKBP-like"/>
    <property type="match status" value="1"/>
</dbReference>
<dbReference type="PROSITE" id="PS50198">
    <property type="entry name" value="PPIC_PPIASE_2"/>
    <property type="match status" value="1"/>
</dbReference>
<evidence type="ECO:0000259" key="10">
    <source>
        <dbReference type="PROSITE" id="PS50198"/>
    </source>
</evidence>
<name>A0A369TR79_9RHOB</name>
<keyword evidence="9" id="KW-0732">Signal</keyword>
<dbReference type="InterPro" id="IPR046357">
    <property type="entry name" value="PPIase_dom_sf"/>
</dbReference>
<dbReference type="SUPFAM" id="SSF109998">
    <property type="entry name" value="Triger factor/SurA peptide-binding domain-like"/>
    <property type="match status" value="1"/>
</dbReference>
<evidence type="ECO:0000256" key="7">
    <source>
        <dbReference type="ARBA" id="ARBA00031484"/>
    </source>
</evidence>
<dbReference type="EMBL" id="QPMK01000002">
    <property type="protein sequence ID" value="RDD67743.1"/>
    <property type="molecule type" value="Genomic_DNA"/>
</dbReference>
<evidence type="ECO:0000313" key="11">
    <source>
        <dbReference type="EMBL" id="RDD67743.1"/>
    </source>
</evidence>
<dbReference type="InterPro" id="IPR027304">
    <property type="entry name" value="Trigger_fact/SurA_dom_sf"/>
</dbReference>
<organism evidence="11 12">
    <name type="scientific">Thalassococcus profundi</name>
    <dbReference type="NCBI Taxonomy" id="2282382"/>
    <lineage>
        <taxon>Bacteria</taxon>
        <taxon>Pseudomonadati</taxon>
        <taxon>Pseudomonadota</taxon>
        <taxon>Alphaproteobacteria</taxon>
        <taxon>Rhodobacterales</taxon>
        <taxon>Roseobacteraceae</taxon>
        <taxon>Thalassococcus</taxon>
    </lineage>
</organism>
<feature type="domain" description="PpiC" evidence="10">
    <location>
        <begin position="136"/>
        <end position="225"/>
    </location>
</feature>
<gene>
    <name evidence="11" type="ORF">DU478_03545</name>
</gene>
<evidence type="ECO:0000256" key="1">
    <source>
        <dbReference type="ARBA" id="ARBA00000971"/>
    </source>
</evidence>
<comment type="similarity">
    <text evidence="2">Belongs to the PpiC/parvulin rotamase family.</text>
</comment>
<evidence type="ECO:0000256" key="8">
    <source>
        <dbReference type="PROSITE-ProRule" id="PRU00278"/>
    </source>
</evidence>
<evidence type="ECO:0000313" key="12">
    <source>
        <dbReference type="Proteomes" id="UP000253977"/>
    </source>
</evidence>
<dbReference type="Gene3D" id="3.10.50.40">
    <property type="match status" value="1"/>
</dbReference>
<dbReference type="GO" id="GO:0003755">
    <property type="term" value="F:peptidyl-prolyl cis-trans isomerase activity"/>
    <property type="evidence" value="ECO:0007669"/>
    <property type="project" value="UniProtKB-KW"/>
</dbReference>
<protein>
    <recommendedName>
        <fullName evidence="4">Parvulin-like PPIase</fullName>
        <ecNumber evidence="3">5.2.1.8</ecNumber>
    </recommendedName>
    <alternativeName>
        <fullName evidence="6">Peptidyl-prolyl cis-trans isomerase plp</fullName>
    </alternativeName>
    <alternativeName>
        <fullName evidence="7">Rotamase plp</fullName>
    </alternativeName>
</protein>
<dbReference type="OrthoDB" id="14196at2"/>
<dbReference type="Pfam" id="PF00639">
    <property type="entry name" value="Rotamase"/>
    <property type="match status" value="1"/>
</dbReference>
<evidence type="ECO:0000256" key="3">
    <source>
        <dbReference type="ARBA" id="ARBA00013194"/>
    </source>
</evidence>
<keyword evidence="8 11" id="KW-0413">Isomerase</keyword>
<dbReference type="EC" id="5.2.1.8" evidence="3"/>
<dbReference type="RefSeq" id="WP_114509555.1">
    <property type="nucleotide sequence ID" value="NZ_QPMK01000002.1"/>
</dbReference>
<accession>A0A369TR79</accession>
<dbReference type="Proteomes" id="UP000253977">
    <property type="component" value="Unassembled WGS sequence"/>
</dbReference>
<dbReference type="InterPro" id="IPR050245">
    <property type="entry name" value="PrsA_foldase"/>
</dbReference>
<comment type="catalytic activity">
    <reaction evidence="1">
        <text>[protein]-peptidylproline (omega=180) = [protein]-peptidylproline (omega=0)</text>
        <dbReference type="Rhea" id="RHEA:16237"/>
        <dbReference type="Rhea" id="RHEA-COMP:10747"/>
        <dbReference type="Rhea" id="RHEA-COMP:10748"/>
        <dbReference type="ChEBI" id="CHEBI:83833"/>
        <dbReference type="ChEBI" id="CHEBI:83834"/>
        <dbReference type="EC" id="5.2.1.8"/>
    </reaction>
</comment>
<sequence>MPNFITHLSAAAVAVTLALPAVAQDDAPTADTVVATVGGTDITLGHMLMVRAGLPEQYQQLPPDVLWTGILDQLVQQEALSQSDDATETKRVTIALENERRALLASEAVAAAASQDLSDAAIQEAYDAKYANAEMGKEFDASHILVETEEEAQAVVAELEGGADFAAVAKEKSTGPSGPNGGSLGWFGAGMMVAPFQEAVEGMEVGTISAPVQTQFGWHVIKLNDTRTAEAPPLDEVREELTAELRDARLKEYIDGLVAEADVSRTEPGSIDASVLNQLDLLEE</sequence>
<comment type="caution">
    <text evidence="11">The sequence shown here is derived from an EMBL/GenBank/DDBJ whole genome shotgun (WGS) entry which is preliminary data.</text>
</comment>
<proteinExistence type="inferred from homology"/>
<evidence type="ECO:0000256" key="2">
    <source>
        <dbReference type="ARBA" id="ARBA00007656"/>
    </source>
</evidence>
<evidence type="ECO:0000256" key="5">
    <source>
        <dbReference type="ARBA" id="ARBA00023110"/>
    </source>
</evidence>
<evidence type="ECO:0000256" key="4">
    <source>
        <dbReference type="ARBA" id="ARBA00018370"/>
    </source>
</evidence>
<keyword evidence="12" id="KW-1185">Reference proteome</keyword>
<dbReference type="PROSITE" id="PS01096">
    <property type="entry name" value="PPIC_PPIASE_1"/>
    <property type="match status" value="1"/>
</dbReference>
<dbReference type="InterPro" id="IPR023058">
    <property type="entry name" value="PPIase_PpiC_CS"/>
</dbReference>
<dbReference type="PANTHER" id="PTHR47245">
    <property type="entry name" value="PEPTIDYLPROLYL ISOMERASE"/>
    <property type="match status" value="1"/>
</dbReference>